<evidence type="ECO:0000259" key="2">
    <source>
        <dbReference type="Pfam" id="PF13505"/>
    </source>
</evidence>
<evidence type="ECO:0000313" key="4">
    <source>
        <dbReference type="Proteomes" id="UP000305517"/>
    </source>
</evidence>
<dbReference type="SUPFAM" id="SSF56925">
    <property type="entry name" value="OMPA-like"/>
    <property type="match status" value="1"/>
</dbReference>
<sequence length="240" mass="26256">MTGFCIRATWSMCASASVYFCPRSTTNALFFNTMHKYLLLLAAASLALPARAQTERGAKLLGVSVGNLNYTSYADKDNSFTAAVYPSVGWFVVDRLAVGTGLPFSYSRDRTTYSGADGPVVSIARSWSYGLAPFARYYFVDASKHKLFAHLSGEITRYNNSGARRENGLTINETRYNETIKGWFAGAGYNYFLAPSVALEATLGYRRNNQYSYLSNHSRGTVDVHLGLSVFLPSGGTGTP</sequence>
<gene>
    <name evidence="3" type="ORF">FDY95_05940</name>
</gene>
<reference evidence="3 4" key="1">
    <citation type="submission" date="2019-05" db="EMBL/GenBank/DDBJ databases">
        <title>Hymenobacter edaphi sp. nov., isolated from abandoned arsenic-contaminated farmland soil.</title>
        <authorList>
            <person name="Nie L."/>
        </authorList>
    </citation>
    <scope>NUCLEOTIDE SEQUENCE [LARGE SCALE GENOMIC DNA]</scope>
    <source>
        <strain evidence="3 4">1-3-3-8</strain>
    </source>
</reference>
<dbReference type="InterPro" id="IPR027385">
    <property type="entry name" value="Beta-barrel_OMP"/>
</dbReference>
<dbReference type="OrthoDB" id="945117at2"/>
<feature type="domain" description="Outer membrane protein beta-barrel" evidence="2">
    <location>
        <begin position="39"/>
        <end position="210"/>
    </location>
</feature>
<accession>A0A5R8WUC0</accession>
<keyword evidence="4" id="KW-1185">Reference proteome</keyword>
<dbReference type="Pfam" id="PF13505">
    <property type="entry name" value="OMP_b-brl"/>
    <property type="match status" value="1"/>
</dbReference>
<dbReference type="Proteomes" id="UP000305517">
    <property type="component" value="Unassembled WGS sequence"/>
</dbReference>
<name>A0A5R8WUC0_9BACT</name>
<comment type="caution">
    <text evidence="3">The sequence shown here is derived from an EMBL/GenBank/DDBJ whole genome shotgun (WGS) entry which is preliminary data.</text>
</comment>
<dbReference type="EMBL" id="VAJM01000002">
    <property type="protein sequence ID" value="TLM95327.1"/>
    <property type="molecule type" value="Genomic_DNA"/>
</dbReference>
<dbReference type="AlphaFoldDB" id="A0A5R8WUC0"/>
<protein>
    <submittedName>
        <fullName evidence="3">DUF3575 domain-containing protein</fullName>
    </submittedName>
</protein>
<evidence type="ECO:0000313" key="3">
    <source>
        <dbReference type="EMBL" id="TLM95327.1"/>
    </source>
</evidence>
<dbReference type="Gene3D" id="2.40.160.20">
    <property type="match status" value="1"/>
</dbReference>
<keyword evidence="1" id="KW-0732">Signal</keyword>
<organism evidence="3 4">
    <name type="scientific">Hymenobacter jeollabukensis</name>
    <dbReference type="NCBI Taxonomy" id="2025313"/>
    <lineage>
        <taxon>Bacteria</taxon>
        <taxon>Pseudomonadati</taxon>
        <taxon>Bacteroidota</taxon>
        <taxon>Cytophagia</taxon>
        <taxon>Cytophagales</taxon>
        <taxon>Hymenobacteraceae</taxon>
        <taxon>Hymenobacter</taxon>
    </lineage>
</organism>
<proteinExistence type="predicted"/>
<dbReference type="InterPro" id="IPR011250">
    <property type="entry name" value="OMP/PagP_B-barrel"/>
</dbReference>
<evidence type="ECO:0000256" key="1">
    <source>
        <dbReference type="ARBA" id="ARBA00022729"/>
    </source>
</evidence>